<reference evidence="2 3" key="1">
    <citation type="submission" date="2015-02" db="EMBL/GenBank/DDBJ databases">
        <authorList>
            <person name="Chooi Y.-H."/>
        </authorList>
    </citation>
    <scope>NUCLEOTIDE SEQUENCE [LARGE SCALE GENOMIC DNA]</scope>
    <source>
        <strain evidence="2">E3</strain>
    </source>
</reference>
<sequence>MDGGARSVSLPVGSDADRLRTRVRREHPDELGKLETRMLGVMMPTTHEVLNSDTVLDSIETSACEPFRIVIPNRVIYVQDIDDQMRYLESFTKITVESDRDVKNVLCEGAGVALQPVSDALAPVATRMVHLRDSCQYRIVPSDNKPIVEKPKPPVPRNPAVEDKVVGSVRQWLMKHFGEKEGESAIALPRKLYHPMDKQQETCLQEWEAVFRIGDTIYLCDAQYHVPGRVINSELSNAAVQDKVAAFKRMQRAGFLDAMYREGVSRVVGVTCTAAPAPHVEQPGPSLLHRIPY</sequence>
<organism evidence="2 3">
    <name type="scientific">Plasmodiophora brassicae</name>
    <name type="common">Clubroot disease agent</name>
    <dbReference type="NCBI Taxonomy" id="37360"/>
    <lineage>
        <taxon>Eukaryota</taxon>
        <taxon>Sar</taxon>
        <taxon>Rhizaria</taxon>
        <taxon>Endomyxa</taxon>
        <taxon>Phytomyxea</taxon>
        <taxon>Plasmodiophorida</taxon>
        <taxon>Plasmodiophoridae</taxon>
        <taxon>Plasmodiophora</taxon>
    </lineage>
</organism>
<keyword evidence="3" id="KW-1185">Reference proteome</keyword>
<proteinExistence type="predicted"/>
<feature type="compositionally biased region" description="Basic and acidic residues" evidence="1">
    <location>
        <begin position="15"/>
        <end position="27"/>
    </location>
</feature>
<dbReference type="EMBL" id="CDSF01000068">
    <property type="protein sequence ID" value="CEO96565.1"/>
    <property type="molecule type" value="Genomic_DNA"/>
</dbReference>
<protein>
    <submittedName>
        <fullName evidence="2">Uncharacterized protein</fullName>
    </submittedName>
</protein>
<name>A0A0G4IMW4_PLABS</name>
<feature type="region of interest" description="Disordered" evidence="1">
    <location>
        <begin position="1"/>
        <end position="27"/>
    </location>
</feature>
<evidence type="ECO:0000313" key="2">
    <source>
        <dbReference type="EMBL" id="CEO96565.1"/>
    </source>
</evidence>
<evidence type="ECO:0000256" key="1">
    <source>
        <dbReference type="SAM" id="MobiDB-lite"/>
    </source>
</evidence>
<dbReference type="OrthoDB" id="2129024at2759"/>
<gene>
    <name evidence="2" type="ORF">PBRA_005174</name>
</gene>
<dbReference type="AlphaFoldDB" id="A0A0G4IMW4"/>
<accession>A0A0G4IMW4</accession>
<evidence type="ECO:0000313" key="3">
    <source>
        <dbReference type="Proteomes" id="UP000039324"/>
    </source>
</evidence>
<dbReference type="Proteomes" id="UP000039324">
    <property type="component" value="Unassembled WGS sequence"/>
</dbReference>